<dbReference type="AlphaFoldDB" id="A0AAW0DWJ7"/>
<comment type="caution">
    <text evidence="2">The sequence shown here is derived from an EMBL/GenBank/DDBJ whole genome shotgun (WGS) entry which is preliminary data.</text>
</comment>
<dbReference type="Proteomes" id="UP001362999">
    <property type="component" value="Unassembled WGS sequence"/>
</dbReference>
<keyword evidence="3" id="KW-1185">Reference proteome</keyword>
<evidence type="ECO:0000313" key="3">
    <source>
        <dbReference type="Proteomes" id="UP001362999"/>
    </source>
</evidence>
<evidence type="ECO:0000313" key="2">
    <source>
        <dbReference type="EMBL" id="KAK7057349.1"/>
    </source>
</evidence>
<feature type="region of interest" description="Disordered" evidence="1">
    <location>
        <begin position="192"/>
        <end position="216"/>
    </location>
</feature>
<evidence type="ECO:0000256" key="1">
    <source>
        <dbReference type="SAM" id="MobiDB-lite"/>
    </source>
</evidence>
<gene>
    <name evidence="2" type="ORF">R3P38DRAFT_3168868</name>
</gene>
<proteinExistence type="predicted"/>
<dbReference type="EMBL" id="JAWWNJ010000004">
    <property type="protein sequence ID" value="KAK7057349.1"/>
    <property type="molecule type" value="Genomic_DNA"/>
</dbReference>
<organism evidence="2 3">
    <name type="scientific">Favolaschia claudopus</name>
    <dbReference type="NCBI Taxonomy" id="2862362"/>
    <lineage>
        <taxon>Eukaryota</taxon>
        <taxon>Fungi</taxon>
        <taxon>Dikarya</taxon>
        <taxon>Basidiomycota</taxon>
        <taxon>Agaricomycotina</taxon>
        <taxon>Agaricomycetes</taxon>
        <taxon>Agaricomycetidae</taxon>
        <taxon>Agaricales</taxon>
        <taxon>Marasmiineae</taxon>
        <taxon>Mycenaceae</taxon>
        <taxon>Favolaschia</taxon>
    </lineage>
</organism>
<protein>
    <submittedName>
        <fullName evidence="2">Uncharacterized protein</fullName>
    </submittedName>
</protein>
<sequence length="300" mass="33178">MSRPTNNNWRDTALATILTIPADVTGSRVTIFAPLSLPIPLIAVAVDHQLIPLPPCQRLAHCGATEVPLCRYLRCPIPSLCNPHNSPARTNIHRPSSHYWGQRRVSSAAQFMRALSAALMFCRQLRSTFVANRVIWGQRRAASTPWTHATPRPQLHSSFPAESRNIALALRPASRPLHHSCHDTRISVPLSPVGRCRPTQLPQTPRPQPVAKETPPPVQSRLQLAERHLVPSAAARLPSPRRFQHARARFPCGPASNVCVRTHAPPFTAHSQDPAHAFGSSVRLQAAGFQALNFPRHIRE</sequence>
<name>A0AAW0DWJ7_9AGAR</name>
<accession>A0AAW0DWJ7</accession>
<feature type="compositionally biased region" description="Pro residues" evidence="1">
    <location>
        <begin position="204"/>
        <end position="216"/>
    </location>
</feature>
<reference evidence="2 3" key="1">
    <citation type="journal article" date="2024" name="J Genomics">
        <title>Draft genome sequencing and assembly of Favolaschia claudopus CIRM-BRFM 2984 isolated from oak limbs.</title>
        <authorList>
            <person name="Navarro D."/>
            <person name="Drula E."/>
            <person name="Chaduli D."/>
            <person name="Cazenave R."/>
            <person name="Ahrendt S."/>
            <person name="Wang J."/>
            <person name="Lipzen A."/>
            <person name="Daum C."/>
            <person name="Barry K."/>
            <person name="Grigoriev I.V."/>
            <person name="Favel A."/>
            <person name="Rosso M.N."/>
            <person name="Martin F."/>
        </authorList>
    </citation>
    <scope>NUCLEOTIDE SEQUENCE [LARGE SCALE GENOMIC DNA]</scope>
    <source>
        <strain evidence="2 3">CIRM-BRFM 2984</strain>
    </source>
</reference>